<organism evidence="1 2">
    <name type="scientific">Labilibaculum antarcticum</name>
    <dbReference type="NCBI Taxonomy" id="1717717"/>
    <lineage>
        <taxon>Bacteria</taxon>
        <taxon>Pseudomonadati</taxon>
        <taxon>Bacteroidota</taxon>
        <taxon>Bacteroidia</taxon>
        <taxon>Marinilabiliales</taxon>
        <taxon>Marinifilaceae</taxon>
        <taxon>Labilibaculum</taxon>
    </lineage>
</organism>
<dbReference type="EMBL" id="AP018042">
    <property type="protein sequence ID" value="BAX82183.1"/>
    <property type="molecule type" value="Genomic_DNA"/>
</dbReference>
<dbReference type="AlphaFoldDB" id="A0A1Y1CQC6"/>
<proteinExistence type="predicted"/>
<evidence type="ECO:0000313" key="2">
    <source>
        <dbReference type="Proteomes" id="UP000218267"/>
    </source>
</evidence>
<reference evidence="2" key="2">
    <citation type="journal article" date="2020" name="Antonie Van Leeuwenhoek">
        <title>Labilibaculum antarcticum sp. nov., a novel facultative anaerobic, psychrotorelant bacterium isolated from marine sediment of Antarctica.</title>
        <authorList>
            <person name="Watanabe M."/>
            <person name="Kojima H."/>
            <person name="Fukui M."/>
        </authorList>
    </citation>
    <scope>NUCLEOTIDE SEQUENCE [LARGE SCALE GENOMIC DNA]</scope>
    <source>
        <strain evidence="2">SPP2</strain>
    </source>
</reference>
<reference evidence="1 2" key="1">
    <citation type="journal article" date="2018" name="Mar. Genomics">
        <title>Complete genome sequence of Marinifilaceae bacterium strain SPP2, isolated from the Antarctic marine sediment.</title>
        <authorList>
            <person name="Watanabe M."/>
            <person name="Kojima H."/>
            <person name="Fukui M."/>
        </authorList>
    </citation>
    <scope>NUCLEOTIDE SEQUENCE [LARGE SCALE GENOMIC DNA]</scope>
    <source>
        <strain evidence="1 2">SPP2</strain>
    </source>
</reference>
<keyword evidence="2" id="KW-1185">Reference proteome</keyword>
<sequence length="260" mass="30232">MNKDLLFALIQNPYLIPGIYNYCDGWCERCSFTSNCLNYKMMEEGVPDLDTSNYEATSAMDNLDEMFQLSMELLKQAAKDLGMEMPEKTDDFDVEEEEKKDDLIFKGQIMSQADMYSELVDSWFAEFESLLFIGSCSLKELLDYKDEEEMSELEKVVFNSYEIIRWHQFIIPSKLFRSLRSKANTEETGNEFYKHDSIASGKVALLSIDASIEAWTCFMQKFSETEDRMLPLLLILSGLRTMVEKIFPESRDFIRPGFDI</sequence>
<dbReference type="RefSeq" id="WP_096432263.1">
    <property type="nucleotide sequence ID" value="NZ_AP018042.1"/>
</dbReference>
<name>A0A1Y1CQC6_9BACT</name>
<accession>A0A1Y1CQC6</accession>
<dbReference type="KEGG" id="mbas:ALGA_3891"/>
<dbReference type="OrthoDB" id="1114593at2"/>
<evidence type="ECO:0000313" key="1">
    <source>
        <dbReference type="EMBL" id="BAX82183.1"/>
    </source>
</evidence>
<protein>
    <submittedName>
        <fullName evidence="1">Uncharacterized protein</fullName>
    </submittedName>
</protein>
<dbReference type="Proteomes" id="UP000218267">
    <property type="component" value="Chromosome"/>
</dbReference>
<gene>
    <name evidence="1" type="ORF">ALGA_3891</name>
</gene>